<dbReference type="OrthoDB" id="5116378at2"/>
<dbReference type="EMBL" id="JACHBQ010000002">
    <property type="protein sequence ID" value="MBB5643699.1"/>
    <property type="molecule type" value="Genomic_DNA"/>
</dbReference>
<dbReference type="Proteomes" id="UP000561726">
    <property type="component" value="Unassembled WGS sequence"/>
</dbReference>
<organism evidence="1 2">
    <name type="scientific">Cryobacterium roopkundense</name>
    <dbReference type="NCBI Taxonomy" id="1001240"/>
    <lineage>
        <taxon>Bacteria</taxon>
        <taxon>Bacillati</taxon>
        <taxon>Actinomycetota</taxon>
        <taxon>Actinomycetes</taxon>
        <taxon>Micrococcales</taxon>
        <taxon>Microbacteriaceae</taxon>
        <taxon>Cryobacterium</taxon>
    </lineage>
</organism>
<gene>
    <name evidence="1" type="ORF">BJ997_004310</name>
</gene>
<dbReference type="RefSeq" id="WP_152602099.1">
    <property type="nucleotide sequence ID" value="NZ_JACHBQ010000002.1"/>
</dbReference>
<sequence>MHRGPPVEPSPSGAPTPEAASVYTCDDIAALDDVAPVFVTADGTTPPPVAAIQPALSLNEYAVPALGGLSCSWRVGPAVGNPMQDSLATDWAYVSVKVVPGGADSWAPYVVGDGFSLGDGPSGTPMTIVGIEAATGCGIEPGCFISAPVGDDWVEIVLSTRWNSLDGGYYSGLTPDAILAQMQPLAASVFTALTDAHPGQLVWPAVDLVEREPDCTGALGSQGIATALGVDSLEYEVRSQSTVGTTYFDNYVAQRSGVFSCSVQVDGVPVDLIAAGLLGTSVTVGYDLAGLIDTMVSTPDSQAALPTVALKGAVEGEHAVQICTDITHFCIVFFSLGQSAYQVQSNSDTVAIAEAIIAEAR</sequence>
<accession>A0A7W9A0P2</accession>
<name>A0A7W9A0P2_9MICO</name>
<comment type="caution">
    <text evidence="1">The sequence shown here is derived from an EMBL/GenBank/DDBJ whole genome shotgun (WGS) entry which is preliminary data.</text>
</comment>
<proteinExistence type="predicted"/>
<evidence type="ECO:0000313" key="1">
    <source>
        <dbReference type="EMBL" id="MBB5643699.1"/>
    </source>
</evidence>
<evidence type="ECO:0000313" key="2">
    <source>
        <dbReference type="Proteomes" id="UP000561726"/>
    </source>
</evidence>
<protein>
    <submittedName>
        <fullName evidence="1">Uncharacterized protein</fullName>
    </submittedName>
</protein>
<dbReference type="AlphaFoldDB" id="A0A7W9A0P2"/>
<reference evidence="1 2" key="1">
    <citation type="submission" date="2020-08" db="EMBL/GenBank/DDBJ databases">
        <title>Sequencing the genomes of 1000 actinobacteria strains.</title>
        <authorList>
            <person name="Klenk H.-P."/>
        </authorList>
    </citation>
    <scope>NUCLEOTIDE SEQUENCE [LARGE SCALE GENOMIC DNA]</scope>
    <source>
        <strain evidence="1 2">DSM 21065</strain>
    </source>
</reference>